<sequence>MLNNTEIPVDNFSIHGNTVKEVFDVPMSVINRPIPSQLDREKVERMKVVLDTPGKEDELTPIDVHHVVYKGQDYYFAFGGCHRWEASKEMGKATIRAKLIDTPFLFELSDHGPLAALQSGRFMTNRLVFDRPKDDFIFVIADADKPQGQISPNDIGVIAAVILGEDIKKYDNLVYGLNRNVMNPT</sequence>
<dbReference type="CDD" id="cd16395">
    <property type="entry name" value="Srx"/>
    <property type="match status" value="1"/>
</dbReference>
<evidence type="ECO:0000256" key="3">
    <source>
        <dbReference type="ARBA" id="ARBA00022741"/>
    </source>
</evidence>
<accession>A0A9P6YNP5</accession>
<evidence type="ECO:0000256" key="1">
    <source>
        <dbReference type="ARBA" id="ARBA00009609"/>
    </source>
</evidence>
<evidence type="ECO:0000259" key="9">
    <source>
        <dbReference type="SMART" id="SM00470"/>
    </source>
</evidence>
<dbReference type="Gene3D" id="3.90.1530.10">
    <property type="entry name" value="Conserved hypothetical protein from pyrococcus furiosus pfu- 392566-001, ParB domain"/>
    <property type="match status" value="1"/>
</dbReference>
<dbReference type="Pfam" id="PF02195">
    <property type="entry name" value="ParB_N"/>
    <property type="match status" value="1"/>
</dbReference>
<dbReference type="SMART" id="SM00470">
    <property type="entry name" value="ParB"/>
    <property type="match status" value="1"/>
</dbReference>
<keyword evidence="7" id="KW-1015">Disulfide bond</keyword>
<evidence type="ECO:0000256" key="2">
    <source>
        <dbReference type="ARBA" id="ARBA00013055"/>
    </source>
</evidence>
<protein>
    <recommendedName>
        <fullName evidence="2">sulfiredoxin</fullName>
        <ecNumber evidence="2">1.8.98.2</ecNumber>
    </recommendedName>
</protein>
<gene>
    <name evidence="10" type="ORF">G6F51_001142</name>
</gene>
<feature type="domain" description="ParB-like N-terminal" evidence="9">
    <location>
        <begin position="23"/>
        <end position="117"/>
    </location>
</feature>
<evidence type="ECO:0000313" key="11">
    <source>
        <dbReference type="Proteomes" id="UP000717996"/>
    </source>
</evidence>
<evidence type="ECO:0000256" key="6">
    <source>
        <dbReference type="ARBA" id="ARBA00023002"/>
    </source>
</evidence>
<name>A0A9P6YNP5_RHIOR</name>
<dbReference type="PANTHER" id="PTHR21348:SF2">
    <property type="entry name" value="SULFIREDOXIN-1"/>
    <property type="match status" value="1"/>
</dbReference>
<keyword evidence="6" id="KW-0560">Oxidoreductase</keyword>
<dbReference type="EC" id="1.8.98.2" evidence="2"/>
<evidence type="ECO:0000256" key="5">
    <source>
        <dbReference type="ARBA" id="ARBA00022862"/>
    </source>
</evidence>
<evidence type="ECO:0000256" key="8">
    <source>
        <dbReference type="ARBA" id="ARBA00047514"/>
    </source>
</evidence>
<reference evidence="10" key="1">
    <citation type="journal article" date="2020" name="Microb. Genom.">
        <title>Genetic diversity of clinical and environmental Mucorales isolates obtained from an investigation of mucormycosis cases among solid organ transplant recipients.</title>
        <authorList>
            <person name="Nguyen M.H."/>
            <person name="Kaul D."/>
            <person name="Muto C."/>
            <person name="Cheng S.J."/>
            <person name="Richter R.A."/>
            <person name="Bruno V.M."/>
            <person name="Liu G."/>
            <person name="Beyhan S."/>
            <person name="Sundermann A.J."/>
            <person name="Mounaud S."/>
            <person name="Pasculle A.W."/>
            <person name="Nierman W.C."/>
            <person name="Driscoll E."/>
            <person name="Cumbie R."/>
            <person name="Clancy C.J."/>
            <person name="Dupont C.L."/>
        </authorList>
    </citation>
    <scope>NUCLEOTIDE SEQUENCE</scope>
    <source>
        <strain evidence="10">GL16</strain>
    </source>
</reference>
<comment type="catalytic activity">
    <reaction evidence="8">
        <text>S-hydroxy-S-oxy-L-cysteinyl-[peroxiredoxin] + [protein]-dithiol + ATP = S-hydroxy-L-cysteinyl-[peroxiredoxin] + [protein]-disulfide + ADP + phosphate</text>
        <dbReference type="Rhea" id="RHEA:17545"/>
        <dbReference type="Rhea" id="RHEA-COMP:10593"/>
        <dbReference type="Rhea" id="RHEA-COMP:10594"/>
        <dbReference type="Rhea" id="RHEA-COMP:13681"/>
        <dbReference type="Rhea" id="RHEA-COMP:17976"/>
        <dbReference type="ChEBI" id="CHEBI:29950"/>
        <dbReference type="ChEBI" id="CHEBI:30616"/>
        <dbReference type="ChEBI" id="CHEBI:43474"/>
        <dbReference type="ChEBI" id="CHEBI:50058"/>
        <dbReference type="ChEBI" id="CHEBI:61973"/>
        <dbReference type="ChEBI" id="CHEBI:61974"/>
        <dbReference type="ChEBI" id="CHEBI:456216"/>
        <dbReference type="EC" id="1.8.98.2"/>
    </reaction>
</comment>
<dbReference type="GO" id="GO:0034599">
    <property type="term" value="P:cellular response to oxidative stress"/>
    <property type="evidence" value="ECO:0007669"/>
    <property type="project" value="TreeGrafter"/>
</dbReference>
<dbReference type="OrthoDB" id="10023328at2759"/>
<evidence type="ECO:0000256" key="4">
    <source>
        <dbReference type="ARBA" id="ARBA00022840"/>
    </source>
</evidence>
<keyword evidence="4" id="KW-0067">ATP-binding</keyword>
<dbReference type="Proteomes" id="UP000717996">
    <property type="component" value="Unassembled WGS sequence"/>
</dbReference>
<dbReference type="SUPFAM" id="SSF110849">
    <property type="entry name" value="ParB/Sulfiredoxin"/>
    <property type="match status" value="1"/>
</dbReference>
<dbReference type="GO" id="GO:0005524">
    <property type="term" value="F:ATP binding"/>
    <property type="evidence" value="ECO:0007669"/>
    <property type="project" value="UniProtKB-KW"/>
</dbReference>
<keyword evidence="3" id="KW-0547">Nucleotide-binding</keyword>
<comment type="caution">
    <text evidence="10">The sequence shown here is derived from an EMBL/GenBank/DDBJ whole genome shotgun (WGS) entry which is preliminary data.</text>
</comment>
<dbReference type="GO" id="GO:0005737">
    <property type="term" value="C:cytoplasm"/>
    <property type="evidence" value="ECO:0007669"/>
    <property type="project" value="TreeGrafter"/>
</dbReference>
<dbReference type="GO" id="GO:0032542">
    <property type="term" value="F:sulfiredoxin activity"/>
    <property type="evidence" value="ECO:0007669"/>
    <property type="project" value="UniProtKB-EC"/>
</dbReference>
<organism evidence="10 11">
    <name type="scientific">Rhizopus oryzae</name>
    <name type="common">Mucormycosis agent</name>
    <name type="synonym">Rhizopus arrhizus var. delemar</name>
    <dbReference type="NCBI Taxonomy" id="64495"/>
    <lineage>
        <taxon>Eukaryota</taxon>
        <taxon>Fungi</taxon>
        <taxon>Fungi incertae sedis</taxon>
        <taxon>Mucoromycota</taxon>
        <taxon>Mucoromycotina</taxon>
        <taxon>Mucoromycetes</taxon>
        <taxon>Mucorales</taxon>
        <taxon>Mucorineae</taxon>
        <taxon>Rhizopodaceae</taxon>
        <taxon>Rhizopus</taxon>
    </lineage>
</organism>
<dbReference type="InterPro" id="IPR016692">
    <property type="entry name" value="Sulfiredoxin"/>
</dbReference>
<dbReference type="EMBL" id="JAANIT010000081">
    <property type="protein sequence ID" value="KAG1552559.1"/>
    <property type="molecule type" value="Genomic_DNA"/>
</dbReference>
<dbReference type="InterPro" id="IPR003115">
    <property type="entry name" value="ParB_N"/>
</dbReference>
<dbReference type="InterPro" id="IPR036086">
    <property type="entry name" value="ParB/Sulfiredoxin_sf"/>
</dbReference>
<evidence type="ECO:0000313" key="10">
    <source>
        <dbReference type="EMBL" id="KAG1552559.1"/>
    </source>
</evidence>
<comment type="similarity">
    <text evidence="1">Belongs to the sulfiredoxin family.</text>
</comment>
<dbReference type="AlphaFoldDB" id="A0A9P6YNP5"/>
<dbReference type="PANTHER" id="PTHR21348">
    <property type="match status" value="1"/>
</dbReference>
<proteinExistence type="inferred from homology"/>
<evidence type="ECO:0000256" key="7">
    <source>
        <dbReference type="ARBA" id="ARBA00023157"/>
    </source>
</evidence>
<keyword evidence="5" id="KW-0049">Antioxidant</keyword>